<name>A0ABD3RWH1_9STRA</name>
<keyword evidence="5" id="KW-1185">Reference proteome</keyword>
<evidence type="ECO:0000313" key="5">
    <source>
        <dbReference type="Proteomes" id="UP001530377"/>
    </source>
</evidence>
<dbReference type="PANTHER" id="PTHR43642:SF1">
    <property type="entry name" value="HYBRID SIGNAL TRANSDUCTION HISTIDINE KINASE G"/>
    <property type="match status" value="1"/>
</dbReference>
<dbReference type="InterPro" id="IPR053159">
    <property type="entry name" value="Hybrid_Histidine_Kinase"/>
</dbReference>
<dbReference type="PANTHER" id="PTHR43642">
    <property type="entry name" value="HYBRID SIGNAL TRANSDUCTION HISTIDINE KINASE G"/>
    <property type="match status" value="1"/>
</dbReference>
<protein>
    <recommendedName>
        <fullName evidence="6">Orc1-like AAA ATPase domain-containing protein</fullName>
    </recommendedName>
</protein>
<organism evidence="4 5">
    <name type="scientific">Cyclostephanos tholiformis</name>
    <dbReference type="NCBI Taxonomy" id="382380"/>
    <lineage>
        <taxon>Eukaryota</taxon>
        <taxon>Sar</taxon>
        <taxon>Stramenopiles</taxon>
        <taxon>Ochrophyta</taxon>
        <taxon>Bacillariophyta</taxon>
        <taxon>Coscinodiscophyceae</taxon>
        <taxon>Thalassiosirophycidae</taxon>
        <taxon>Stephanodiscales</taxon>
        <taxon>Stephanodiscaceae</taxon>
        <taxon>Cyclostephanos</taxon>
    </lineage>
</organism>
<dbReference type="SUPFAM" id="SSF48452">
    <property type="entry name" value="TPR-like"/>
    <property type="match status" value="1"/>
</dbReference>
<feature type="region of interest" description="Disordered" evidence="1">
    <location>
        <begin position="155"/>
        <end position="190"/>
    </location>
</feature>
<comment type="caution">
    <text evidence="4">The sequence shown here is derived from an EMBL/GenBank/DDBJ whole genome shotgun (WGS) entry which is preliminary data.</text>
</comment>
<reference evidence="4 5" key="1">
    <citation type="submission" date="2024-10" db="EMBL/GenBank/DDBJ databases">
        <title>Updated reference genomes for cyclostephanoid diatoms.</title>
        <authorList>
            <person name="Roberts W.R."/>
            <person name="Alverson A.J."/>
        </authorList>
    </citation>
    <scope>NUCLEOTIDE SEQUENCE [LARGE SCALE GENOMIC DNA]</scope>
    <source>
        <strain evidence="4 5">AJA228-03</strain>
    </source>
</reference>
<dbReference type="Pfam" id="PF20710">
    <property type="entry name" value="DUF6824"/>
    <property type="match status" value="1"/>
</dbReference>
<dbReference type="InterPro" id="IPR041664">
    <property type="entry name" value="AAA_16"/>
</dbReference>
<dbReference type="Proteomes" id="UP001530377">
    <property type="component" value="Unassembled WGS sequence"/>
</dbReference>
<dbReference type="InterPro" id="IPR027417">
    <property type="entry name" value="P-loop_NTPase"/>
</dbReference>
<dbReference type="InterPro" id="IPR011990">
    <property type="entry name" value="TPR-like_helical_dom_sf"/>
</dbReference>
<evidence type="ECO:0000313" key="4">
    <source>
        <dbReference type="EMBL" id="KAL3816571.1"/>
    </source>
</evidence>
<dbReference type="InterPro" id="IPR049227">
    <property type="entry name" value="DUF6824"/>
</dbReference>
<evidence type="ECO:0000259" key="3">
    <source>
        <dbReference type="Pfam" id="PF20710"/>
    </source>
</evidence>
<dbReference type="Pfam" id="PF13191">
    <property type="entry name" value="AAA_16"/>
    <property type="match status" value="1"/>
</dbReference>
<proteinExistence type="predicted"/>
<feature type="domain" description="Orc1-like AAA ATPase" evidence="2">
    <location>
        <begin position="467"/>
        <end position="655"/>
    </location>
</feature>
<dbReference type="SUPFAM" id="SSF52540">
    <property type="entry name" value="P-loop containing nucleoside triphosphate hydrolases"/>
    <property type="match status" value="1"/>
</dbReference>
<evidence type="ECO:0000259" key="2">
    <source>
        <dbReference type="Pfam" id="PF13191"/>
    </source>
</evidence>
<feature type="compositionally biased region" description="Polar residues" evidence="1">
    <location>
        <begin position="174"/>
        <end position="185"/>
    </location>
</feature>
<accession>A0ABD3RWH1</accession>
<dbReference type="EMBL" id="JALLPB020000142">
    <property type="protein sequence ID" value="KAL3816571.1"/>
    <property type="molecule type" value="Genomic_DNA"/>
</dbReference>
<gene>
    <name evidence="4" type="ORF">ACHAXA_003811</name>
</gene>
<sequence length="1532" mass="171769">MSIVPRENDVLFGKGSIINNHHGNRIFRSIVDDRKGDYVKLDDRKLKRRIAEDIVKTICNALGGRFLVENDNESGCGHREVVGDEIFIHPSILAKNWEVVETEKVVIKVLHRLREKNERNDDSEFSNHYDYGYDFNSYEELVSSSLVAGSAQHSTSEIGSCDGSYIEGNEARVNPTSDSNSSQKSHAADQSDHSIAVYELHDWIALHRFNIMMENGKLTEVTYYLRRAYFEQVTKILYDLVEKIIDGHEYGAKPGEERSTGNDKISLNPKFITIANVIVRVPKTRAGDNTCQRISADFVGWGDSKFINHGADDDTRDKYLAMNALGRMAYMMCTMEDGPSAFKGVTQNANFTETTLSSALNLDDGVKDADDIDDEILNMLRKNYRTNASEETDRSGISVMLDAGIPFPLCRFVSDLMDDHHGSVFRSEYSFSSFKDVLSDLKQMVDDPEGFVHWSSPDRWKLDLGKKLYGRDVEMKAFMDAADQVADGNSEYAGMSSPVIMVSGHSGSGKSQLVRVGGLCLEERGWRFLRCKFDRVAHPEPLSILANAFEEFFVSFANLDRGNNLECLQELRASIKCTMDPEGLGILADHIPSLRLVIDMALPSVTGANETMMAYLFGKLLQVLSSNKSPVLLFFDDLQWADPLSLAIFAALVKGSRPNLFQLSLADVSRPGDSASIQQEENKLHVMLVGSYRDNEVDESHPLAKVLYNFHSDTSIDVRTLSLSRFSFQTLSEVLSESLCLPVRRVRSLSELVMQKTDGQPLHVNAFVQALTADGLLTHSFTRGWEWDADSIVILPMTDSVAELYALKLRKLPKDTLLGLQILSCFGSHIDQHVLNFVANYDGKQSVDINAAICVALSMGLIEQAAHFVSFAHDMIQKATLDSIRDDDLVPLLRKLIVALFTNASAADKLDLITFVAVDLATMIGNDATLSPKECDFFAYLNLIAGLEAIAVPDFAGAAKYAENGISYLSDTCWESQYDLSLGLHEISVLSHFSNHEGDRCKIMNRINAVFEHAKDFADKFKTHCVWIKILAMTDFSRAIEESMIALVRLGEPLDLSNIDYDEVRDELLKQKEQFSGERRKNFLSKTCLVDCNKVRAMKIMSSLIGYFHQTKPIHAAFVSCRMMEMSMNNGHSEDSVHAAVAFAMALVTAFGDIEEGSAWGHTALSLMNMYDKQILIPSVHPGIYGVVFGWTEPLQSTLEPLAQGIRLSFATGNVECAISNTIFYLLRSFKSGKHIKVLTDEVIALARQHGHHFGNDAEASVYTPLLQFYLTPLYNTLTELRGDENRPPKDERSSPLDKVLLLNNDEIMKFAIESKQITCIRTILAYEIAKEFISRNMDSALALADIHKDLFKAKGLTITIQSALFEALIVFHFMRRTGDEQYQVRGEIALTKLKSCLIHSDWNVKNKLLLAEAEYYYTIKDFDKAALCYEASIKAAQEHRFIQEEAMAHELAGIFFLERGLRQRSHSYFKKSISCFQKWGAFAVVRRIEDFIRSEFGSDLLHAWLADDSLALGSASRVLTESSSKKRSCRD</sequence>
<evidence type="ECO:0000256" key="1">
    <source>
        <dbReference type="SAM" id="MobiDB-lite"/>
    </source>
</evidence>
<evidence type="ECO:0008006" key="6">
    <source>
        <dbReference type="Google" id="ProtNLM"/>
    </source>
</evidence>
<feature type="domain" description="DUF6824" evidence="3">
    <location>
        <begin position="9"/>
        <end position="115"/>
    </location>
</feature>